<keyword evidence="2" id="KW-1185">Reference proteome</keyword>
<sequence>MDYLDKIFLWLGKTNKSQKQFDEYFELDYSEDIDNRKICGFCKDIGKKWYDEDFIGYLRFNEEMTVQTILEQVPISQDDIDKVLDKCKELKIEFVNSVYWYSGEIETPSFSKKYNDLSYIGEYNLD</sequence>
<dbReference type="RefSeq" id="WP_089479414.1">
    <property type="nucleotide sequence ID" value="NZ_MUGS01000015.1"/>
</dbReference>
<accession>A0A227PBP0</accession>
<dbReference type="InterPro" id="IPR025560">
    <property type="entry name" value="Imm22"/>
</dbReference>
<name>A0A227PBP0_9FLAO</name>
<organism evidence="1 2">
    <name type="scientific">Flavobacterium araucananum</name>
    <dbReference type="NCBI Taxonomy" id="946678"/>
    <lineage>
        <taxon>Bacteria</taxon>
        <taxon>Pseudomonadati</taxon>
        <taxon>Bacteroidota</taxon>
        <taxon>Flavobacteriia</taxon>
        <taxon>Flavobacteriales</taxon>
        <taxon>Flavobacteriaceae</taxon>
        <taxon>Flavobacterium</taxon>
    </lineage>
</organism>
<dbReference type="Pfam" id="PF14112">
    <property type="entry name" value="DUF4284"/>
    <property type="match status" value="1"/>
</dbReference>
<reference evidence="1 2" key="1">
    <citation type="submission" date="2016-11" db="EMBL/GenBank/DDBJ databases">
        <title>Whole genomes of Flavobacteriaceae.</title>
        <authorList>
            <person name="Stine C."/>
            <person name="Li C."/>
            <person name="Tadesse D."/>
        </authorList>
    </citation>
    <scope>NUCLEOTIDE SEQUENCE [LARGE SCALE GENOMIC DNA]</scope>
    <source>
        <strain evidence="1 2">DSM 24704</strain>
    </source>
</reference>
<comment type="caution">
    <text evidence="1">The sequence shown here is derived from an EMBL/GenBank/DDBJ whole genome shotgun (WGS) entry which is preliminary data.</text>
</comment>
<evidence type="ECO:0000313" key="1">
    <source>
        <dbReference type="EMBL" id="OXG06475.1"/>
    </source>
</evidence>
<protein>
    <recommendedName>
        <fullName evidence="3">Immunity protein 22</fullName>
    </recommendedName>
</protein>
<proteinExistence type="predicted"/>
<dbReference type="OrthoDB" id="6023559at2"/>
<dbReference type="Proteomes" id="UP000214684">
    <property type="component" value="Unassembled WGS sequence"/>
</dbReference>
<evidence type="ECO:0000313" key="2">
    <source>
        <dbReference type="Proteomes" id="UP000214684"/>
    </source>
</evidence>
<gene>
    <name evidence="1" type="ORF">B0A64_10195</name>
</gene>
<evidence type="ECO:0008006" key="3">
    <source>
        <dbReference type="Google" id="ProtNLM"/>
    </source>
</evidence>
<dbReference type="AlphaFoldDB" id="A0A227PBP0"/>
<dbReference type="EMBL" id="MUGS01000015">
    <property type="protein sequence ID" value="OXG06475.1"/>
    <property type="molecule type" value="Genomic_DNA"/>
</dbReference>